<proteinExistence type="predicted"/>
<reference evidence="1 2" key="1">
    <citation type="submission" date="2023-09" db="EMBL/GenBank/DDBJ databases">
        <title>Buttiauxella selenatireducens sp. nov., isolated from the rhizosphere of Cardamine hupingshanesis.</title>
        <authorList>
            <person name="Zhang S."/>
            <person name="Xu Z."/>
            <person name="Wang H."/>
            <person name="Guo Y."/>
        </authorList>
    </citation>
    <scope>NUCLEOTIDE SEQUENCE [LARGE SCALE GENOMIC DNA]</scope>
    <source>
        <strain evidence="1 2">R73</strain>
    </source>
</reference>
<organism evidence="1 2">
    <name type="scientific">Buttiauxella selenatireducens</name>
    <dbReference type="NCBI Taxonomy" id="3073902"/>
    <lineage>
        <taxon>Bacteria</taxon>
        <taxon>Pseudomonadati</taxon>
        <taxon>Pseudomonadota</taxon>
        <taxon>Gammaproteobacteria</taxon>
        <taxon>Enterobacterales</taxon>
        <taxon>Enterobacteriaceae</taxon>
        <taxon>Buttiauxella</taxon>
    </lineage>
</organism>
<sequence length="45" mass="4822">MSQANSLPVSCIIVAKLRIDDNVCARGGDNLASQRVFQQKAAKFG</sequence>
<dbReference type="EMBL" id="CP133838">
    <property type="protein sequence ID" value="WMY74095.1"/>
    <property type="molecule type" value="Genomic_DNA"/>
</dbReference>
<gene>
    <name evidence="1" type="ORF">RHD99_22165</name>
</gene>
<dbReference type="Proteomes" id="UP001246690">
    <property type="component" value="Chromosome"/>
</dbReference>
<protein>
    <submittedName>
        <fullName evidence="1">Uncharacterized protein</fullName>
    </submittedName>
</protein>
<name>A0ABY9S9A7_9ENTR</name>
<keyword evidence="2" id="KW-1185">Reference proteome</keyword>
<evidence type="ECO:0000313" key="1">
    <source>
        <dbReference type="EMBL" id="WMY74095.1"/>
    </source>
</evidence>
<evidence type="ECO:0000313" key="2">
    <source>
        <dbReference type="Proteomes" id="UP001246690"/>
    </source>
</evidence>
<dbReference type="RefSeq" id="WP_309876637.1">
    <property type="nucleotide sequence ID" value="NZ_CP133838.1"/>
</dbReference>
<accession>A0ABY9S9A7</accession>